<evidence type="ECO:0000256" key="1">
    <source>
        <dbReference type="ARBA" id="ARBA00004141"/>
    </source>
</evidence>
<evidence type="ECO:0000256" key="5">
    <source>
        <dbReference type="ARBA" id="ARBA00038359"/>
    </source>
</evidence>
<reference evidence="8 9" key="1">
    <citation type="journal article" date="2020" name="Genome Biol. Evol.">
        <title>A new high-quality draft genome assembly of the Chinese cordyceps Ophiocordyceps sinensis.</title>
        <authorList>
            <person name="Shu R."/>
            <person name="Zhang J."/>
            <person name="Meng Q."/>
            <person name="Zhang H."/>
            <person name="Zhou G."/>
            <person name="Li M."/>
            <person name="Wu P."/>
            <person name="Zhao Y."/>
            <person name="Chen C."/>
            <person name="Qin Q."/>
        </authorList>
    </citation>
    <scope>NUCLEOTIDE SEQUENCE [LARGE SCALE GENOMIC DNA]</scope>
    <source>
        <strain evidence="8 9">IOZ07</strain>
    </source>
</reference>
<feature type="transmembrane region" description="Helical" evidence="6">
    <location>
        <begin position="231"/>
        <end position="253"/>
    </location>
</feature>
<evidence type="ECO:0000256" key="3">
    <source>
        <dbReference type="ARBA" id="ARBA00022989"/>
    </source>
</evidence>
<comment type="caution">
    <text evidence="8">The sequence shown here is derived from an EMBL/GenBank/DDBJ whole genome shotgun (WGS) entry which is preliminary data.</text>
</comment>
<feature type="transmembrane region" description="Helical" evidence="6">
    <location>
        <begin position="149"/>
        <end position="171"/>
    </location>
</feature>
<dbReference type="Proteomes" id="UP000557566">
    <property type="component" value="Unassembled WGS sequence"/>
</dbReference>
<evidence type="ECO:0000256" key="6">
    <source>
        <dbReference type="SAM" id="Phobius"/>
    </source>
</evidence>
<gene>
    <name evidence="8" type="ORF">G6O67_000520</name>
</gene>
<organism evidence="8 9">
    <name type="scientific">Ophiocordyceps sinensis</name>
    <dbReference type="NCBI Taxonomy" id="72228"/>
    <lineage>
        <taxon>Eukaryota</taxon>
        <taxon>Fungi</taxon>
        <taxon>Dikarya</taxon>
        <taxon>Ascomycota</taxon>
        <taxon>Pezizomycotina</taxon>
        <taxon>Sordariomycetes</taxon>
        <taxon>Hypocreomycetidae</taxon>
        <taxon>Hypocreales</taxon>
        <taxon>Ophiocordycipitaceae</taxon>
        <taxon>Ophiocordyceps</taxon>
    </lineage>
</organism>
<keyword evidence="3 6" id="KW-1133">Transmembrane helix</keyword>
<dbReference type="EMBL" id="JAAVMX010000001">
    <property type="protein sequence ID" value="KAF4513222.1"/>
    <property type="molecule type" value="Genomic_DNA"/>
</dbReference>
<dbReference type="InterPro" id="IPR049326">
    <property type="entry name" value="Rhodopsin_dom_fungi"/>
</dbReference>
<accession>A0A8H4PZ89</accession>
<feature type="transmembrane region" description="Helical" evidence="6">
    <location>
        <begin position="118"/>
        <end position="140"/>
    </location>
</feature>
<comment type="subcellular location">
    <subcellularLocation>
        <location evidence="1">Membrane</location>
        <topology evidence="1">Multi-pass membrane protein</topology>
    </subcellularLocation>
</comment>
<keyword evidence="9" id="KW-1185">Reference proteome</keyword>
<evidence type="ECO:0000313" key="9">
    <source>
        <dbReference type="Proteomes" id="UP000557566"/>
    </source>
</evidence>
<evidence type="ECO:0000256" key="4">
    <source>
        <dbReference type="ARBA" id="ARBA00023136"/>
    </source>
</evidence>
<evidence type="ECO:0000259" key="7">
    <source>
        <dbReference type="Pfam" id="PF20684"/>
    </source>
</evidence>
<dbReference type="InterPro" id="IPR052337">
    <property type="entry name" value="SAT4-like"/>
</dbReference>
<name>A0A8H4PZ89_9HYPO</name>
<dbReference type="GO" id="GO:0016020">
    <property type="term" value="C:membrane"/>
    <property type="evidence" value="ECO:0007669"/>
    <property type="project" value="UniProtKB-SubCell"/>
</dbReference>
<evidence type="ECO:0000256" key="2">
    <source>
        <dbReference type="ARBA" id="ARBA00022692"/>
    </source>
</evidence>
<feature type="transmembrane region" description="Helical" evidence="6">
    <location>
        <begin position="191"/>
        <end position="219"/>
    </location>
</feature>
<feature type="transmembrane region" description="Helical" evidence="6">
    <location>
        <begin position="37"/>
        <end position="56"/>
    </location>
</feature>
<dbReference type="AlphaFoldDB" id="A0A8H4PZ89"/>
<dbReference type="Pfam" id="PF20684">
    <property type="entry name" value="Fung_rhodopsin"/>
    <property type="match status" value="1"/>
</dbReference>
<sequence>MASGVNSSGANSSGANLSNGFIAFDPNLVDRNRGQDILIMCAVFSILIVLSTTSRITMKLWTKVGLGAADYFIVISLAFNLTANILEVQAVQQGFGRHLQFLTREQVLTLKRLSQYNILFANISLWAVKISICFFILALIHEVHRRTKWILYGLILVTTIASTCQGILWGLQAKPLHKLWNPDIPGEVASVKMLVTSIITFTAINSLTDLFYAISPIYFFGRLQMSLGRRLVVIGLTGSGLLVFASSIIRVAFDGDFFNPDFTWALYRVYLCTVVERNLAEIIADLPASFAVLRGAHRKTQTLLSRGTTKASEVSGSSGVAENSYTRASKRPQFSNDESVYHEDEIPLKDSHVPAENRVIIRQTSIDIRAHTVNAREQEQRHQALVRPWDKTSTNV</sequence>
<keyword evidence="2 6" id="KW-0812">Transmembrane</keyword>
<proteinExistence type="inferred from homology"/>
<protein>
    <recommendedName>
        <fullName evidence="7">Rhodopsin domain-containing protein</fullName>
    </recommendedName>
</protein>
<dbReference type="PANTHER" id="PTHR33048:SF146">
    <property type="entry name" value="INTEGRAL MEMBRANE PROTEIN"/>
    <property type="match status" value="1"/>
</dbReference>
<evidence type="ECO:0000313" key="8">
    <source>
        <dbReference type="EMBL" id="KAF4513222.1"/>
    </source>
</evidence>
<feature type="domain" description="Rhodopsin" evidence="7">
    <location>
        <begin position="55"/>
        <end position="292"/>
    </location>
</feature>
<feature type="transmembrane region" description="Helical" evidence="6">
    <location>
        <begin position="68"/>
        <end position="86"/>
    </location>
</feature>
<dbReference type="PANTHER" id="PTHR33048">
    <property type="entry name" value="PTH11-LIKE INTEGRAL MEMBRANE PROTEIN (AFU_ORTHOLOGUE AFUA_5G11245)"/>
    <property type="match status" value="1"/>
</dbReference>
<comment type="similarity">
    <text evidence="5">Belongs to the SAT4 family.</text>
</comment>
<dbReference type="OrthoDB" id="5329176at2759"/>
<keyword evidence="4 6" id="KW-0472">Membrane</keyword>